<reference evidence="9 10" key="1">
    <citation type="submission" date="2020-08" db="EMBL/GenBank/DDBJ databases">
        <title>Sequencing the genomes of 1000 actinobacteria strains.</title>
        <authorList>
            <person name="Klenk H.-P."/>
        </authorList>
    </citation>
    <scope>NUCLEOTIDE SEQUENCE [LARGE SCALE GENOMIC DNA]</scope>
    <source>
        <strain evidence="9 10">DSM 105498</strain>
    </source>
</reference>
<evidence type="ECO:0000256" key="6">
    <source>
        <dbReference type="SAM" id="Phobius"/>
    </source>
</evidence>
<evidence type="ECO:0000313" key="10">
    <source>
        <dbReference type="Proteomes" id="UP000589626"/>
    </source>
</evidence>
<keyword evidence="4" id="KW-0238">DNA-binding</keyword>
<keyword evidence="6" id="KW-1133">Transmembrane helix</keyword>
<evidence type="ECO:0000259" key="8">
    <source>
        <dbReference type="Pfam" id="PF04545"/>
    </source>
</evidence>
<dbReference type="InterPro" id="IPR013325">
    <property type="entry name" value="RNA_pol_sigma_r2"/>
</dbReference>
<dbReference type="SUPFAM" id="SSF88946">
    <property type="entry name" value="Sigma2 domain of RNA polymerase sigma factors"/>
    <property type="match status" value="1"/>
</dbReference>
<evidence type="ECO:0000313" key="9">
    <source>
        <dbReference type="EMBL" id="MBB3043549.1"/>
    </source>
</evidence>
<evidence type="ECO:0000259" key="7">
    <source>
        <dbReference type="Pfam" id="PF04542"/>
    </source>
</evidence>
<keyword evidence="6" id="KW-0812">Transmembrane</keyword>
<evidence type="ECO:0000256" key="5">
    <source>
        <dbReference type="ARBA" id="ARBA00023163"/>
    </source>
</evidence>
<dbReference type="Proteomes" id="UP000589626">
    <property type="component" value="Unassembled WGS sequence"/>
</dbReference>
<dbReference type="GO" id="GO:0016987">
    <property type="term" value="F:sigma factor activity"/>
    <property type="evidence" value="ECO:0007669"/>
    <property type="project" value="UniProtKB-KW"/>
</dbReference>
<dbReference type="Gene3D" id="1.10.10.10">
    <property type="entry name" value="Winged helix-like DNA-binding domain superfamily/Winged helix DNA-binding domain"/>
    <property type="match status" value="1"/>
</dbReference>
<keyword evidence="3" id="KW-0731">Sigma factor</keyword>
<protein>
    <submittedName>
        <fullName evidence="9">RNA polymerase sigma-70 factor (Sigma-E family)</fullName>
    </submittedName>
</protein>
<dbReference type="NCBIfam" id="TIGR02937">
    <property type="entry name" value="sigma70-ECF"/>
    <property type="match status" value="1"/>
</dbReference>
<dbReference type="InterPro" id="IPR007630">
    <property type="entry name" value="RNA_pol_sigma70_r4"/>
</dbReference>
<dbReference type="PANTHER" id="PTHR43133:SF50">
    <property type="entry name" value="ECF RNA POLYMERASE SIGMA FACTOR SIGM"/>
    <property type="match status" value="1"/>
</dbReference>
<evidence type="ECO:0000256" key="4">
    <source>
        <dbReference type="ARBA" id="ARBA00023125"/>
    </source>
</evidence>
<evidence type="ECO:0000256" key="3">
    <source>
        <dbReference type="ARBA" id="ARBA00023082"/>
    </source>
</evidence>
<feature type="domain" description="RNA polymerase sigma-70 region 2" evidence="7">
    <location>
        <begin position="19"/>
        <end position="81"/>
    </location>
</feature>
<dbReference type="InterPro" id="IPR039425">
    <property type="entry name" value="RNA_pol_sigma-70-like"/>
</dbReference>
<dbReference type="NCBIfam" id="TIGR02983">
    <property type="entry name" value="SigE-fam_strep"/>
    <property type="match status" value="1"/>
</dbReference>
<comment type="caution">
    <text evidence="9">The sequence shown here is derived from an EMBL/GenBank/DDBJ whole genome shotgun (WGS) entry which is preliminary data.</text>
</comment>
<dbReference type="EMBL" id="JACHWR010000002">
    <property type="protein sequence ID" value="MBB3043549.1"/>
    <property type="molecule type" value="Genomic_DNA"/>
</dbReference>
<keyword evidence="6" id="KW-0472">Membrane</keyword>
<evidence type="ECO:0000256" key="1">
    <source>
        <dbReference type="ARBA" id="ARBA00010641"/>
    </source>
</evidence>
<keyword evidence="5" id="KW-0804">Transcription</keyword>
<organism evidence="9 10">
    <name type="scientific">Nocardioides soli</name>
    <dbReference type="NCBI Taxonomy" id="1036020"/>
    <lineage>
        <taxon>Bacteria</taxon>
        <taxon>Bacillati</taxon>
        <taxon>Actinomycetota</taxon>
        <taxon>Actinomycetes</taxon>
        <taxon>Propionibacteriales</taxon>
        <taxon>Nocardioidaceae</taxon>
        <taxon>Nocardioides</taxon>
    </lineage>
</organism>
<dbReference type="AlphaFoldDB" id="A0A7W4Z1L9"/>
<dbReference type="SUPFAM" id="SSF88659">
    <property type="entry name" value="Sigma3 and sigma4 domains of RNA polymerase sigma factors"/>
    <property type="match status" value="1"/>
</dbReference>
<keyword evidence="2" id="KW-0805">Transcription regulation</keyword>
<dbReference type="InterPro" id="IPR014284">
    <property type="entry name" value="RNA_pol_sigma-70_dom"/>
</dbReference>
<dbReference type="InterPro" id="IPR014325">
    <property type="entry name" value="RNA_pol_sigma-E_actinobac"/>
</dbReference>
<dbReference type="RefSeq" id="WP_183593356.1">
    <property type="nucleotide sequence ID" value="NZ_JACHWR010000002.1"/>
</dbReference>
<name>A0A7W4Z1L9_9ACTN</name>
<sequence length="503" mass="53322">MARTMTDEEFTEFVHAAWPRLYRTAYLMLGDHQLAEDLTQTALAKTYASWRRVQDPAAAPAYARVVLANTAASWFRRRSWRNEHPTEVLPDAGVDHDPSTRTAVVDALATLAPRQRAVVVLRYYDDLSVREVAHALGISEGTVKSQTSDALARLRSLLDDEVVPPAPADDVLADGRAIRRRRRTTTAVVGAVVALVALASGTALLGRDRTDRTPEPARPTDQQAYEQRGAWAQGDELHVGNHTAVVPGLAQLSYTSAGVVARATDGYVLATPAGDVEPLDLDLVTGGLGIPDVATDPGTPNLGYVRDTGDGRGQAVVRDLATGSETEVGTPFRIGDSDLGRAHWLSGDLFAYAGGNGGVVVDWRTGEPARRPPGWWQAAGISVDFDPTTAGWTLTTFAGGPLLTVAGDRASSYGALSPDGRYFLAATTVPGMTVYDVRSGEETGFESRAALGYGWTPDGHLIGRAPGRDEIEICDPVTAGCEDIGASSTSGLTLVAGTPGRPL</sequence>
<feature type="transmembrane region" description="Helical" evidence="6">
    <location>
        <begin position="186"/>
        <end position="206"/>
    </location>
</feature>
<dbReference type="InterPro" id="IPR013324">
    <property type="entry name" value="RNA_pol_sigma_r3/r4-like"/>
</dbReference>
<dbReference type="GO" id="GO:0006352">
    <property type="term" value="P:DNA-templated transcription initiation"/>
    <property type="evidence" value="ECO:0007669"/>
    <property type="project" value="InterPro"/>
</dbReference>
<proteinExistence type="inferred from homology"/>
<dbReference type="InterPro" id="IPR007627">
    <property type="entry name" value="RNA_pol_sigma70_r2"/>
</dbReference>
<dbReference type="PANTHER" id="PTHR43133">
    <property type="entry name" value="RNA POLYMERASE ECF-TYPE SIGMA FACTO"/>
    <property type="match status" value="1"/>
</dbReference>
<dbReference type="Pfam" id="PF04545">
    <property type="entry name" value="Sigma70_r4"/>
    <property type="match status" value="1"/>
</dbReference>
<keyword evidence="10" id="KW-1185">Reference proteome</keyword>
<dbReference type="SUPFAM" id="SSF50993">
    <property type="entry name" value="Peptidase/esterase 'gauge' domain"/>
    <property type="match status" value="1"/>
</dbReference>
<dbReference type="Pfam" id="PF04542">
    <property type="entry name" value="Sigma70_r2"/>
    <property type="match status" value="1"/>
</dbReference>
<dbReference type="InterPro" id="IPR036388">
    <property type="entry name" value="WH-like_DNA-bd_sf"/>
</dbReference>
<gene>
    <name evidence="9" type="ORF">FHU40_003367</name>
</gene>
<dbReference type="CDD" id="cd06171">
    <property type="entry name" value="Sigma70_r4"/>
    <property type="match status" value="1"/>
</dbReference>
<dbReference type="GO" id="GO:0003677">
    <property type="term" value="F:DNA binding"/>
    <property type="evidence" value="ECO:0007669"/>
    <property type="project" value="UniProtKB-KW"/>
</dbReference>
<accession>A0A7W4Z1L9</accession>
<comment type="similarity">
    <text evidence="1">Belongs to the sigma-70 factor family. ECF subfamily.</text>
</comment>
<feature type="domain" description="RNA polymerase sigma-70 region 4" evidence="8">
    <location>
        <begin position="107"/>
        <end position="155"/>
    </location>
</feature>
<dbReference type="Gene3D" id="1.10.1740.10">
    <property type="match status" value="1"/>
</dbReference>
<evidence type="ECO:0000256" key="2">
    <source>
        <dbReference type="ARBA" id="ARBA00023015"/>
    </source>
</evidence>